<evidence type="ECO:0000313" key="2">
    <source>
        <dbReference type="EMBL" id="MFB9095743.1"/>
    </source>
</evidence>
<proteinExistence type="predicted"/>
<dbReference type="EMBL" id="JBHMEY010000009">
    <property type="protein sequence ID" value="MFB9095743.1"/>
    <property type="molecule type" value="Genomic_DNA"/>
</dbReference>
<dbReference type="Proteomes" id="UP001589607">
    <property type="component" value="Unassembled WGS sequence"/>
</dbReference>
<gene>
    <name evidence="2" type="ORF">ACFFVF_04395</name>
</gene>
<keyword evidence="3" id="KW-1185">Reference proteome</keyword>
<comment type="caution">
    <text evidence="2">The sequence shown here is derived from an EMBL/GenBank/DDBJ whole genome shotgun (WGS) entry which is preliminary data.</text>
</comment>
<sequence length="91" mass="11419">MNFHNKTQRAIQDLAKLLNPKLRGWINYYAKISKRSLYPVFYYLHQRMIKWITNKYKRFKWSKIKAVKRFREIVKSYPNLFYHWELGYKLV</sequence>
<name>A0ABV5GK42_9FLAO</name>
<feature type="domain" description="Group II intron maturase-specific" evidence="1">
    <location>
        <begin position="4"/>
        <end position="63"/>
    </location>
</feature>
<organism evidence="2 3">
    <name type="scientific">Flavobacterium jumunjinense</name>
    <dbReference type="NCBI Taxonomy" id="998845"/>
    <lineage>
        <taxon>Bacteria</taxon>
        <taxon>Pseudomonadati</taxon>
        <taxon>Bacteroidota</taxon>
        <taxon>Flavobacteriia</taxon>
        <taxon>Flavobacteriales</taxon>
        <taxon>Flavobacteriaceae</taxon>
        <taxon>Flavobacterium</taxon>
    </lineage>
</organism>
<evidence type="ECO:0000313" key="3">
    <source>
        <dbReference type="Proteomes" id="UP001589607"/>
    </source>
</evidence>
<dbReference type="Pfam" id="PF08388">
    <property type="entry name" value="GIIM"/>
    <property type="match status" value="1"/>
</dbReference>
<dbReference type="InterPro" id="IPR013597">
    <property type="entry name" value="Mat_intron_G2"/>
</dbReference>
<reference evidence="2 3" key="1">
    <citation type="submission" date="2024-09" db="EMBL/GenBank/DDBJ databases">
        <authorList>
            <person name="Sun Q."/>
            <person name="Mori K."/>
        </authorList>
    </citation>
    <scope>NUCLEOTIDE SEQUENCE [LARGE SCALE GENOMIC DNA]</scope>
    <source>
        <strain evidence="2 3">CECT 7955</strain>
    </source>
</reference>
<protein>
    <submittedName>
        <fullName evidence="2">Group II intron maturase-specific domain-containing protein</fullName>
    </submittedName>
</protein>
<accession>A0ABV5GK42</accession>
<evidence type="ECO:0000259" key="1">
    <source>
        <dbReference type="Pfam" id="PF08388"/>
    </source>
</evidence>
<dbReference type="RefSeq" id="WP_262913015.1">
    <property type="nucleotide sequence ID" value="NZ_CBCSGE010000046.1"/>
</dbReference>